<dbReference type="Pfam" id="PF13855">
    <property type="entry name" value="LRR_8"/>
    <property type="match status" value="1"/>
</dbReference>
<evidence type="ECO:0000259" key="12">
    <source>
        <dbReference type="PROSITE" id="PS50835"/>
    </source>
</evidence>
<dbReference type="GO" id="GO:0051707">
    <property type="term" value="P:response to other organism"/>
    <property type="evidence" value="ECO:0007669"/>
    <property type="project" value="UniProtKB-ARBA"/>
</dbReference>
<evidence type="ECO:0000256" key="6">
    <source>
        <dbReference type="ARBA" id="ARBA00022989"/>
    </source>
</evidence>
<evidence type="ECO:0000256" key="3">
    <source>
        <dbReference type="ARBA" id="ARBA00022692"/>
    </source>
</evidence>
<dbReference type="PROSITE" id="PS50835">
    <property type="entry name" value="IG_LIKE"/>
    <property type="match status" value="1"/>
</dbReference>
<evidence type="ECO:0000256" key="11">
    <source>
        <dbReference type="SAM" id="SignalP"/>
    </source>
</evidence>
<gene>
    <name evidence="13" type="ORF">OIU80_11730</name>
</gene>
<feature type="signal peptide" evidence="11">
    <location>
        <begin position="1"/>
        <end position="22"/>
    </location>
</feature>
<evidence type="ECO:0000256" key="10">
    <source>
        <dbReference type="SAM" id="Coils"/>
    </source>
</evidence>
<dbReference type="AlphaFoldDB" id="A0A9X3C1U7"/>
<keyword evidence="10" id="KW-0175">Coiled coil</keyword>
<dbReference type="SUPFAM" id="SSF52058">
    <property type="entry name" value="L domain-like"/>
    <property type="match status" value="1"/>
</dbReference>
<dbReference type="GO" id="GO:0006952">
    <property type="term" value="P:defense response"/>
    <property type="evidence" value="ECO:0007669"/>
    <property type="project" value="UniProtKB-ARBA"/>
</dbReference>
<keyword evidence="2" id="KW-0433">Leucine-rich repeat</keyword>
<feature type="coiled-coil region" evidence="10">
    <location>
        <begin position="67"/>
        <end position="94"/>
    </location>
</feature>
<keyword evidence="3" id="KW-0812">Transmembrane</keyword>
<evidence type="ECO:0000256" key="8">
    <source>
        <dbReference type="ARBA" id="ARBA00023157"/>
    </source>
</evidence>
<keyword evidence="5" id="KW-0677">Repeat</keyword>
<feature type="domain" description="Ig-like" evidence="12">
    <location>
        <begin position="494"/>
        <end position="570"/>
    </location>
</feature>
<keyword evidence="4 11" id="KW-0732">Signal</keyword>
<evidence type="ECO:0000313" key="13">
    <source>
        <dbReference type="EMBL" id="MCV9932951.1"/>
    </source>
</evidence>
<dbReference type="Proteomes" id="UP001151133">
    <property type="component" value="Unassembled WGS sequence"/>
</dbReference>
<dbReference type="Pfam" id="PF00560">
    <property type="entry name" value="LRR_1"/>
    <property type="match status" value="1"/>
</dbReference>
<evidence type="ECO:0000313" key="14">
    <source>
        <dbReference type="Proteomes" id="UP001151133"/>
    </source>
</evidence>
<dbReference type="InterPro" id="IPR003591">
    <property type="entry name" value="Leu-rich_rpt_typical-subtyp"/>
</dbReference>
<dbReference type="FunFam" id="3.80.10.10:FF:000453">
    <property type="entry name" value="Leucine-rich receptor-like protein kinase family protein"/>
    <property type="match status" value="2"/>
</dbReference>
<feature type="chain" id="PRO_5040943003" description="Ig-like domain-containing protein" evidence="11">
    <location>
        <begin position="23"/>
        <end position="597"/>
    </location>
</feature>
<evidence type="ECO:0000256" key="4">
    <source>
        <dbReference type="ARBA" id="ARBA00022729"/>
    </source>
</evidence>
<evidence type="ECO:0000256" key="1">
    <source>
        <dbReference type="ARBA" id="ARBA00004167"/>
    </source>
</evidence>
<dbReference type="Pfam" id="PF23598">
    <property type="entry name" value="LRR_14"/>
    <property type="match status" value="1"/>
</dbReference>
<dbReference type="PANTHER" id="PTHR48057">
    <property type="entry name" value="LEUCINE-RICH REPEAT SERINE/THREONINE-PROTEIN KINASE 1"/>
    <property type="match status" value="1"/>
</dbReference>
<keyword evidence="9" id="KW-0325">Glycoprotein</keyword>
<dbReference type="InterPro" id="IPR052595">
    <property type="entry name" value="LRRC69/RLP"/>
</dbReference>
<keyword evidence="7" id="KW-0472">Membrane</keyword>
<reference evidence="13" key="1">
    <citation type="submission" date="2022-10" db="EMBL/GenBank/DDBJ databases">
        <title>Two novel species of Flavobacterium.</title>
        <authorList>
            <person name="Liu Q."/>
            <person name="Xin Y.-H."/>
        </authorList>
    </citation>
    <scope>NUCLEOTIDE SEQUENCE</scope>
    <source>
        <strain evidence="13">LS1R47</strain>
    </source>
</reference>
<dbReference type="InterPro" id="IPR032675">
    <property type="entry name" value="LRR_dom_sf"/>
</dbReference>
<dbReference type="InterPro" id="IPR013783">
    <property type="entry name" value="Ig-like_fold"/>
</dbReference>
<evidence type="ECO:0000256" key="2">
    <source>
        <dbReference type="ARBA" id="ARBA00022614"/>
    </source>
</evidence>
<evidence type="ECO:0000256" key="9">
    <source>
        <dbReference type="ARBA" id="ARBA00023180"/>
    </source>
</evidence>
<dbReference type="SUPFAM" id="SSF48726">
    <property type="entry name" value="Immunoglobulin"/>
    <property type="match status" value="1"/>
</dbReference>
<dbReference type="InterPro" id="IPR036179">
    <property type="entry name" value="Ig-like_dom_sf"/>
</dbReference>
<dbReference type="SMART" id="SM00369">
    <property type="entry name" value="LRR_TYP"/>
    <property type="match status" value="5"/>
</dbReference>
<protein>
    <recommendedName>
        <fullName evidence="12">Ig-like domain-containing protein</fullName>
    </recommendedName>
</protein>
<dbReference type="InterPro" id="IPR007110">
    <property type="entry name" value="Ig-like_dom"/>
</dbReference>
<dbReference type="Gene3D" id="2.60.40.10">
    <property type="entry name" value="Immunoglobulins"/>
    <property type="match status" value="1"/>
</dbReference>
<dbReference type="InterPro" id="IPR001611">
    <property type="entry name" value="Leu-rich_rpt"/>
</dbReference>
<evidence type="ECO:0000256" key="5">
    <source>
        <dbReference type="ARBA" id="ARBA00022737"/>
    </source>
</evidence>
<keyword evidence="6" id="KW-1133">Transmembrane helix</keyword>
<dbReference type="Gene3D" id="3.80.10.10">
    <property type="entry name" value="Ribonuclease Inhibitor"/>
    <property type="match status" value="3"/>
</dbReference>
<comment type="caution">
    <text evidence="13">The sequence shown here is derived from an EMBL/GenBank/DDBJ whole genome shotgun (WGS) entry which is preliminary data.</text>
</comment>
<proteinExistence type="predicted"/>
<dbReference type="EMBL" id="JAOZEV010000008">
    <property type="protein sequence ID" value="MCV9932951.1"/>
    <property type="molecule type" value="Genomic_DNA"/>
</dbReference>
<dbReference type="FunFam" id="3.80.10.10:FF:000400">
    <property type="entry name" value="Nuclear pore complex protein NUP107"/>
    <property type="match status" value="1"/>
</dbReference>
<dbReference type="InterPro" id="IPR055414">
    <property type="entry name" value="LRR_R13L4/SHOC2-like"/>
</dbReference>
<accession>A0A9X3C1U7</accession>
<evidence type="ECO:0000256" key="7">
    <source>
        <dbReference type="ARBA" id="ARBA00023136"/>
    </source>
</evidence>
<keyword evidence="8" id="KW-1015">Disulfide bond</keyword>
<sequence length="597" mass="66972">MKSINILVFSIISFLFTTTVFAQDLSDQEIGFDEARVINSLREYGVTDPEGLTIEIERKREMFKVRYLEMKKKKQEILEKIELEQNTKKRLHRNVAVDIPQSEKDALLAIYNSTNGANWKNNKGWDFNKPVTSWNGGIGWYGVTVVNGHVVKLSLSRNSLSGILPPEIGQLKYLTFLDLERSGVSGSIPKEIGQLENLHFVDARYNGLTGSIPAEIGQLKKLSSIALGRNGLTGSIPVEFYNLTALSSLSLAYNKLSGTLLPDVNKLINLTHLDFENNDISGSIPLQIGELNKLQYLGLDMNKLTGSIPDEIYNLQSLTTLMLDYNGLDGTISSKINKLKNLRTLILYANKLTGSIPPEIGQLDNLVELQLGVNQLTGFIPKEIGLLKNIVRLYLDRNQLTGTIPKEIEMLTKLRFFGLDYNQLTGTLPPGLKDLTNLYNMDVSNNFLEGSVPDLRHINTLGIISNKFRFIDFASEFSLYKTKMSRYNFKYNSQKKTDTAKTTTARIGGSITLTMCEDGRFTPDDTFQWYKNNAIISGATSREYALTDLKNTDAGTYFCRSYHTTNPDMSPLILEREPIQLNVINCTPIVGVIKVVR</sequence>
<organism evidence="13 14">
    <name type="scientific">Flavobacterium frigoritolerans</name>
    <dbReference type="NCBI Taxonomy" id="2987686"/>
    <lineage>
        <taxon>Bacteria</taxon>
        <taxon>Pseudomonadati</taxon>
        <taxon>Bacteroidota</taxon>
        <taxon>Flavobacteriia</taxon>
        <taxon>Flavobacteriales</taxon>
        <taxon>Flavobacteriaceae</taxon>
        <taxon>Flavobacterium</taxon>
    </lineage>
</organism>
<keyword evidence="14" id="KW-1185">Reference proteome</keyword>
<dbReference type="GO" id="GO:0016020">
    <property type="term" value="C:membrane"/>
    <property type="evidence" value="ECO:0007669"/>
    <property type="project" value="UniProtKB-SubCell"/>
</dbReference>
<comment type="subcellular location">
    <subcellularLocation>
        <location evidence="1">Membrane</location>
        <topology evidence="1">Single-pass membrane protein</topology>
    </subcellularLocation>
</comment>
<name>A0A9X3C1U7_9FLAO</name>
<dbReference type="RefSeq" id="WP_264287191.1">
    <property type="nucleotide sequence ID" value="NZ_JAOZEV010000008.1"/>
</dbReference>